<organism evidence="5 6">
    <name type="scientific">Aquitalea aquatica</name>
    <dbReference type="NCBI Taxonomy" id="3044273"/>
    <lineage>
        <taxon>Bacteria</taxon>
        <taxon>Pseudomonadati</taxon>
        <taxon>Pseudomonadota</taxon>
        <taxon>Betaproteobacteria</taxon>
        <taxon>Neisseriales</taxon>
        <taxon>Chromobacteriaceae</taxon>
        <taxon>Aquitalea</taxon>
    </lineage>
</organism>
<evidence type="ECO:0000256" key="3">
    <source>
        <dbReference type="ARBA" id="ARBA00038502"/>
    </source>
</evidence>
<dbReference type="SUPFAM" id="SSF55729">
    <property type="entry name" value="Acyl-CoA N-acyltransferases (Nat)"/>
    <property type="match status" value="1"/>
</dbReference>
<evidence type="ECO:0000256" key="1">
    <source>
        <dbReference type="ARBA" id="ARBA00022679"/>
    </source>
</evidence>
<dbReference type="Proteomes" id="UP000545606">
    <property type="component" value="Unassembled WGS sequence"/>
</dbReference>
<protein>
    <submittedName>
        <fullName evidence="5">GNAT family N-acetyltransferase</fullName>
    </submittedName>
</protein>
<reference evidence="5 6" key="1">
    <citation type="submission" date="2020-07" db="EMBL/GenBank/DDBJ databases">
        <title>Draft genome sequence of violacein-producing bacteria and related species.</title>
        <authorList>
            <person name="Wilson H.S."/>
            <person name="De Leon M.E."/>
        </authorList>
    </citation>
    <scope>NUCLEOTIDE SEQUENCE [LARGE SCALE GENOMIC DNA]</scope>
    <source>
        <strain evidence="5 6">HSC-21Su07</strain>
    </source>
</reference>
<gene>
    <name evidence="5" type="ORF">H2Z84_15950</name>
</gene>
<dbReference type="PANTHER" id="PTHR43792">
    <property type="entry name" value="GNAT FAMILY, PUTATIVE (AFU_ORTHOLOGUE AFUA_3G00765)-RELATED-RELATED"/>
    <property type="match status" value="1"/>
</dbReference>
<evidence type="ECO:0000259" key="4">
    <source>
        <dbReference type="PROSITE" id="PS51186"/>
    </source>
</evidence>
<comment type="caution">
    <text evidence="5">The sequence shown here is derived from an EMBL/GenBank/DDBJ whole genome shotgun (WGS) entry which is preliminary data.</text>
</comment>
<dbReference type="AlphaFoldDB" id="A0A838Y5A2"/>
<dbReference type="PANTHER" id="PTHR43792:SF8">
    <property type="entry name" value="[RIBOSOMAL PROTEIN US5]-ALANINE N-ACETYLTRANSFERASE"/>
    <property type="match status" value="1"/>
</dbReference>
<proteinExistence type="inferred from homology"/>
<dbReference type="InterPro" id="IPR000182">
    <property type="entry name" value="GNAT_dom"/>
</dbReference>
<dbReference type="GO" id="GO:0005737">
    <property type="term" value="C:cytoplasm"/>
    <property type="evidence" value="ECO:0007669"/>
    <property type="project" value="TreeGrafter"/>
</dbReference>
<name>A0A838Y5A2_9NEIS</name>
<evidence type="ECO:0000313" key="5">
    <source>
        <dbReference type="EMBL" id="MBA4709876.1"/>
    </source>
</evidence>
<feature type="domain" description="N-acetyltransferase" evidence="4">
    <location>
        <begin position="29"/>
        <end position="187"/>
    </location>
</feature>
<dbReference type="Gene3D" id="3.40.630.30">
    <property type="match status" value="1"/>
</dbReference>
<comment type="similarity">
    <text evidence="3">Belongs to the acetyltransferase family. RimJ subfamily.</text>
</comment>
<dbReference type="GO" id="GO:0008999">
    <property type="term" value="F:protein-N-terminal-alanine acetyltransferase activity"/>
    <property type="evidence" value="ECO:0007669"/>
    <property type="project" value="TreeGrafter"/>
</dbReference>
<dbReference type="EMBL" id="JACERN010000039">
    <property type="protein sequence ID" value="MBA4709876.1"/>
    <property type="molecule type" value="Genomic_DNA"/>
</dbReference>
<dbReference type="InterPro" id="IPR051531">
    <property type="entry name" value="N-acetyltransferase"/>
</dbReference>
<sequence>MTTIQPVLATPRLQLLPAHIGLARAMLDYQVRNRQHFAAWDPKPGDMFFTELYWTMQLRQQALSWEQGRGARFLLTQPQQPQQPQQIVGTVSLSNIVRGVFQAAHLGYGIDHTLQGQGLMQEAVAEVIRFAFTDLRLHRLQANYQPANARSAALLQRLGFVEEGLARDYLYINGQWRDHVLTSLTHAGFDPQQMLA</sequence>
<keyword evidence="2" id="KW-0012">Acyltransferase</keyword>
<keyword evidence="6" id="KW-1185">Reference proteome</keyword>
<dbReference type="Pfam" id="PF13302">
    <property type="entry name" value="Acetyltransf_3"/>
    <property type="match status" value="1"/>
</dbReference>
<evidence type="ECO:0000313" key="6">
    <source>
        <dbReference type="Proteomes" id="UP000545606"/>
    </source>
</evidence>
<accession>A0A838Y5A2</accession>
<keyword evidence="1" id="KW-0808">Transferase</keyword>
<evidence type="ECO:0000256" key="2">
    <source>
        <dbReference type="ARBA" id="ARBA00023315"/>
    </source>
</evidence>
<dbReference type="RefSeq" id="WP_181836852.1">
    <property type="nucleotide sequence ID" value="NZ_JACERN010000039.1"/>
</dbReference>
<dbReference type="PROSITE" id="PS51186">
    <property type="entry name" value="GNAT"/>
    <property type="match status" value="1"/>
</dbReference>
<dbReference type="InterPro" id="IPR016181">
    <property type="entry name" value="Acyl_CoA_acyltransferase"/>
</dbReference>